<feature type="region of interest" description="Disordered" evidence="12">
    <location>
        <begin position="1"/>
        <end position="24"/>
    </location>
</feature>
<evidence type="ECO:0000256" key="1">
    <source>
        <dbReference type="ARBA" id="ARBA00002197"/>
    </source>
</evidence>
<evidence type="ECO:0000313" key="14">
    <source>
        <dbReference type="Proteomes" id="UP000265614"/>
    </source>
</evidence>
<comment type="function">
    <text evidence="1 11">Catalyzes the synthesis of alpha-ribazole-5'-phosphate from nicotinate mononucleotide (NAMN) and 5,6-dimethylbenzimidazole (DMB).</text>
</comment>
<keyword evidence="14" id="KW-1185">Reference proteome</keyword>
<evidence type="ECO:0000256" key="7">
    <source>
        <dbReference type="ARBA" id="ARBA00022676"/>
    </source>
</evidence>
<evidence type="ECO:0000256" key="6">
    <source>
        <dbReference type="ARBA" id="ARBA00022573"/>
    </source>
</evidence>
<evidence type="ECO:0000256" key="10">
    <source>
        <dbReference type="ARBA" id="ARBA00047340"/>
    </source>
</evidence>
<keyword evidence="8 11" id="KW-0808">Transferase</keyword>
<evidence type="ECO:0000256" key="2">
    <source>
        <dbReference type="ARBA" id="ARBA00005049"/>
    </source>
</evidence>
<dbReference type="GO" id="GO:0009236">
    <property type="term" value="P:cobalamin biosynthetic process"/>
    <property type="evidence" value="ECO:0007669"/>
    <property type="project" value="UniProtKB-UniRule"/>
</dbReference>
<dbReference type="SUPFAM" id="SSF52733">
    <property type="entry name" value="Nicotinate mononucleotide:5,6-dimethylbenzimidazole phosphoribosyltransferase (CobT)"/>
    <property type="match status" value="1"/>
</dbReference>
<dbReference type="AlphaFoldDB" id="A0A3A3Z5C7"/>
<comment type="catalytic activity">
    <reaction evidence="10 11">
        <text>5,6-dimethylbenzimidazole + nicotinate beta-D-ribonucleotide = alpha-ribazole 5'-phosphate + nicotinate + H(+)</text>
        <dbReference type="Rhea" id="RHEA:11196"/>
        <dbReference type="ChEBI" id="CHEBI:15378"/>
        <dbReference type="ChEBI" id="CHEBI:15890"/>
        <dbReference type="ChEBI" id="CHEBI:32544"/>
        <dbReference type="ChEBI" id="CHEBI:57502"/>
        <dbReference type="ChEBI" id="CHEBI:57918"/>
        <dbReference type="EC" id="2.4.2.21"/>
    </reaction>
</comment>
<evidence type="ECO:0000256" key="5">
    <source>
        <dbReference type="ARBA" id="ARBA00015486"/>
    </source>
</evidence>
<dbReference type="EC" id="2.4.2.21" evidence="4 11"/>
<comment type="caution">
    <text evidence="13">The sequence shown here is derived from an EMBL/GenBank/DDBJ whole genome shotgun (WGS) entry which is preliminary data.</text>
</comment>
<feature type="region of interest" description="Disordered" evidence="12">
    <location>
        <begin position="34"/>
        <end position="53"/>
    </location>
</feature>
<sequence length="379" mass="38597">MTDTPAPPEQPEHGAAAAPEGAGGATALVDLDRLSQSVRRPDEGARTAARERQGALIKPAGALGRLEELSVWLAGAQGASPPRPLERVRVVVFAGDHGIARAGVSAYPPEVTAQMVAGILAGSAAVSVLARTLGASVRVVDMAVDADTPPEVSAHKVRRGSGRIDVEDALTRGEAEAAFRAGMQVADEEVDAGADLLVPGDMGIGNTTPAAVLTGVLTANDAATVMGRGTGIDDRTWMVKCAAVRDAMRRTRAVLGDPVQVLATGGGADIAAMAGFLVQAAARRTPVLLDGVVSGAAALVGQRVSYRAVDWWQAGHLSTEPAHRKALDRLSLVPLVDQGLRLGEGTGALLALPLLRAAQATLAEMATFEEAGVSGPAAG</sequence>
<feature type="compositionally biased region" description="Basic and acidic residues" evidence="12">
    <location>
        <begin position="39"/>
        <end position="53"/>
    </location>
</feature>
<keyword evidence="7 11" id="KW-0328">Glycosyltransferase</keyword>
<dbReference type="OrthoDB" id="9773807at2"/>
<evidence type="ECO:0000256" key="4">
    <source>
        <dbReference type="ARBA" id="ARBA00011991"/>
    </source>
</evidence>
<dbReference type="InterPro" id="IPR017846">
    <property type="entry name" value="Nict_dMeBzImd_PRibTrfase_bact"/>
</dbReference>
<name>A0A3A3Z5C7_9ACTN</name>
<gene>
    <name evidence="11 13" type="primary">cobT</name>
    <name evidence="13" type="ORF">D5H78_06635</name>
</gene>
<reference evidence="13 14" key="1">
    <citation type="submission" date="2018-09" db="EMBL/GenBank/DDBJ databases">
        <title>YIM 75000 draft genome.</title>
        <authorList>
            <person name="Tang S."/>
            <person name="Feng Y."/>
        </authorList>
    </citation>
    <scope>NUCLEOTIDE SEQUENCE [LARGE SCALE GENOMIC DNA]</scope>
    <source>
        <strain evidence="13 14">YIM 75000</strain>
    </source>
</reference>
<dbReference type="HAMAP" id="MF_00230">
    <property type="entry name" value="CobT"/>
    <property type="match status" value="1"/>
</dbReference>
<organism evidence="13 14">
    <name type="scientific">Vallicoccus soli</name>
    <dbReference type="NCBI Taxonomy" id="2339232"/>
    <lineage>
        <taxon>Bacteria</taxon>
        <taxon>Bacillati</taxon>
        <taxon>Actinomycetota</taxon>
        <taxon>Actinomycetes</taxon>
        <taxon>Motilibacterales</taxon>
        <taxon>Vallicoccaceae</taxon>
        <taxon>Vallicoccus</taxon>
    </lineage>
</organism>
<feature type="active site" description="Proton acceptor" evidence="11">
    <location>
        <position position="344"/>
    </location>
</feature>
<comment type="pathway">
    <text evidence="2 11">Nucleoside biosynthesis; alpha-ribazole biosynthesis; alpha-ribazole from 5,6-dimethylbenzimidazole: step 1/2.</text>
</comment>
<dbReference type="Gene3D" id="3.40.50.10210">
    <property type="match status" value="1"/>
</dbReference>
<evidence type="ECO:0000256" key="11">
    <source>
        <dbReference type="HAMAP-Rule" id="MF_00230"/>
    </source>
</evidence>
<dbReference type="PANTHER" id="PTHR43463">
    <property type="entry name" value="NICOTINATE-NUCLEOTIDE--DIMETHYLBENZIMIDAZOLE PHOSPHORIBOSYLTRANSFERASE"/>
    <property type="match status" value="1"/>
</dbReference>
<dbReference type="PANTHER" id="PTHR43463:SF1">
    <property type="entry name" value="NICOTINATE-NUCLEOTIDE--DIMETHYLBENZIMIDAZOLE PHOSPHORIBOSYLTRANSFERASE"/>
    <property type="match status" value="1"/>
</dbReference>
<dbReference type="Proteomes" id="UP000265614">
    <property type="component" value="Unassembled WGS sequence"/>
</dbReference>
<keyword evidence="6 11" id="KW-0169">Cobalamin biosynthesis</keyword>
<proteinExistence type="inferred from homology"/>
<protein>
    <recommendedName>
        <fullName evidence="5 11">Nicotinate-nucleotide--dimethylbenzimidazole phosphoribosyltransferase</fullName>
        <shortName evidence="11">NN:DBI PRT</shortName>
        <ecNumber evidence="4 11">2.4.2.21</ecNumber>
    </recommendedName>
    <alternativeName>
        <fullName evidence="9 11">N(1)-alpha-phosphoribosyltransferase</fullName>
    </alternativeName>
</protein>
<accession>A0A3A3Z5C7</accession>
<dbReference type="GO" id="GO:0008939">
    <property type="term" value="F:nicotinate-nucleotide-dimethylbenzimidazole phosphoribosyltransferase activity"/>
    <property type="evidence" value="ECO:0007669"/>
    <property type="project" value="UniProtKB-UniRule"/>
</dbReference>
<dbReference type="Pfam" id="PF02277">
    <property type="entry name" value="DBI_PRT"/>
    <property type="match status" value="1"/>
</dbReference>
<dbReference type="InterPro" id="IPR036087">
    <property type="entry name" value="Nict_dMeBzImd_PRibTrfase_sf"/>
</dbReference>
<evidence type="ECO:0000256" key="12">
    <source>
        <dbReference type="SAM" id="MobiDB-lite"/>
    </source>
</evidence>
<dbReference type="EMBL" id="QZEZ01000002">
    <property type="protein sequence ID" value="RJK96918.1"/>
    <property type="molecule type" value="Genomic_DNA"/>
</dbReference>
<evidence type="ECO:0000256" key="9">
    <source>
        <dbReference type="ARBA" id="ARBA00030686"/>
    </source>
</evidence>
<dbReference type="InterPro" id="IPR003200">
    <property type="entry name" value="Nict_dMeBzImd_PRibTrfase"/>
</dbReference>
<evidence type="ECO:0000256" key="3">
    <source>
        <dbReference type="ARBA" id="ARBA00007110"/>
    </source>
</evidence>
<dbReference type="NCBIfam" id="NF000996">
    <property type="entry name" value="PRK00105.1"/>
    <property type="match status" value="1"/>
</dbReference>
<comment type="similarity">
    <text evidence="3 11">Belongs to the CobT family.</text>
</comment>
<dbReference type="InterPro" id="IPR023195">
    <property type="entry name" value="Nict_dMeBzImd_PRibTrfase_N"/>
</dbReference>
<evidence type="ECO:0000313" key="13">
    <source>
        <dbReference type="EMBL" id="RJK96918.1"/>
    </source>
</evidence>
<dbReference type="UniPathway" id="UPA00061">
    <property type="reaction ID" value="UER00516"/>
</dbReference>
<dbReference type="NCBIfam" id="TIGR03160">
    <property type="entry name" value="cobT_DBIPRT"/>
    <property type="match status" value="1"/>
</dbReference>
<evidence type="ECO:0000256" key="8">
    <source>
        <dbReference type="ARBA" id="ARBA00022679"/>
    </source>
</evidence>
<dbReference type="Gene3D" id="1.10.1610.10">
    <property type="match status" value="1"/>
</dbReference>
<dbReference type="CDD" id="cd02439">
    <property type="entry name" value="DMB-PRT_CobT"/>
    <property type="match status" value="1"/>
</dbReference>